<dbReference type="OrthoDB" id="1025508at2"/>
<dbReference type="RefSeq" id="WP_128765009.1">
    <property type="nucleotide sequence ID" value="NZ_JBHUOO010000047.1"/>
</dbReference>
<evidence type="ECO:0000313" key="2">
    <source>
        <dbReference type="Proteomes" id="UP000289859"/>
    </source>
</evidence>
<accession>A0A4Q0PD94</accession>
<dbReference type="EMBL" id="QOVK01000004">
    <property type="protein sequence ID" value="RXG24009.1"/>
    <property type="molecule type" value="Genomic_DNA"/>
</dbReference>
<proteinExistence type="predicted"/>
<reference evidence="1 2" key="1">
    <citation type="submission" date="2018-07" db="EMBL/GenBank/DDBJ databases">
        <title>Leeuwenhoekiella genomics.</title>
        <authorList>
            <person name="Tahon G."/>
            <person name="Willems A."/>
        </authorList>
    </citation>
    <scope>NUCLEOTIDE SEQUENCE [LARGE SCALE GENOMIC DNA]</scope>
    <source>
        <strain evidence="1 2">LMG 29608</strain>
    </source>
</reference>
<dbReference type="AlphaFoldDB" id="A0A4Q0PD94"/>
<sequence length="212" mass="24749">MPSEIISFTENFDSQIGFKTHWKDDSSNSPKSYSVENNQLKITTRAKSKDRVKTHTRRKDFGIGTYNWRIFIPVFEENARCSIGAFLYHSGNTAFEFDFEIGSGKPQIREKLMVQKDEAVVYCTSQSHPFSSEEFIVEMNSWSDFKISLTDVGGRYLIKWYLNNQLVKTLQTEVKIKVKFSAYCSLENLSFMGSKWPTQEHYVLFDKFTFQQ</sequence>
<protein>
    <submittedName>
        <fullName evidence="1">Uncharacterized protein</fullName>
    </submittedName>
</protein>
<dbReference type="Proteomes" id="UP000289859">
    <property type="component" value="Unassembled WGS sequence"/>
</dbReference>
<keyword evidence="2" id="KW-1185">Reference proteome</keyword>
<organism evidence="1 2">
    <name type="scientific">Leeuwenhoekiella polynyae</name>
    <dbReference type="NCBI Taxonomy" id="1550906"/>
    <lineage>
        <taxon>Bacteria</taxon>
        <taxon>Pseudomonadati</taxon>
        <taxon>Bacteroidota</taxon>
        <taxon>Flavobacteriia</taxon>
        <taxon>Flavobacteriales</taxon>
        <taxon>Flavobacteriaceae</taxon>
        <taxon>Leeuwenhoekiella</taxon>
    </lineage>
</organism>
<evidence type="ECO:0000313" key="1">
    <source>
        <dbReference type="EMBL" id="RXG24009.1"/>
    </source>
</evidence>
<gene>
    <name evidence="1" type="ORF">DSM02_1494</name>
</gene>
<comment type="caution">
    <text evidence="1">The sequence shown here is derived from an EMBL/GenBank/DDBJ whole genome shotgun (WGS) entry which is preliminary data.</text>
</comment>
<dbReference type="Gene3D" id="2.60.120.200">
    <property type="match status" value="1"/>
</dbReference>
<name>A0A4Q0PD94_9FLAO</name>